<keyword evidence="2" id="KW-0472">Membrane</keyword>
<reference evidence="3" key="2">
    <citation type="submission" date="2023-05" db="EMBL/GenBank/DDBJ databases">
        <authorList>
            <consortium name="Lawrence Berkeley National Laboratory"/>
            <person name="Steindorff A."/>
            <person name="Hensen N."/>
            <person name="Bonometti L."/>
            <person name="Westerberg I."/>
            <person name="Brannstrom I.O."/>
            <person name="Guillou S."/>
            <person name="Cros-Aarteil S."/>
            <person name="Calhoun S."/>
            <person name="Haridas S."/>
            <person name="Kuo A."/>
            <person name="Mondo S."/>
            <person name="Pangilinan J."/>
            <person name="Riley R."/>
            <person name="Labutti K."/>
            <person name="Andreopoulos B."/>
            <person name="Lipzen A."/>
            <person name="Chen C."/>
            <person name="Yanf M."/>
            <person name="Daum C."/>
            <person name="Ng V."/>
            <person name="Clum A."/>
            <person name="Ohm R."/>
            <person name="Martin F."/>
            <person name="Silar P."/>
            <person name="Natvig D."/>
            <person name="Lalanne C."/>
            <person name="Gautier V."/>
            <person name="Ament-Velasquez S.L."/>
            <person name="Kruys A."/>
            <person name="Hutchinson M.I."/>
            <person name="Powell A.J."/>
            <person name="Barry K."/>
            <person name="Miller A.N."/>
            <person name="Grigoriev I.V."/>
            <person name="Debuchy R."/>
            <person name="Gladieux P."/>
            <person name="Thoren M.H."/>
            <person name="Johannesson H."/>
        </authorList>
    </citation>
    <scope>NUCLEOTIDE SEQUENCE</scope>
    <source>
        <strain evidence="3">CBS 103.79</strain>
    </source>
</reference>
<feature type="region of interest" description="Disordered" evidence="1">
    <location>
        <begin position="358"/>
        <end position="402"/>
    </location>
</feature>
<name>A0AAN6MB31_9PEZI</name>
<sequence>MTSTKTSASTDVTLGTISGTPVLFYPVPTPWASVTRCGDFVWRMMSEGSMFGWDPGYWNMVGTGAEGCFQPQMSSWWYQNDISVTPSTALGPTFVCPESFSAVHTTTMDGDGATRTEFTYCCPPEYTLNTLPPPTSRAAAQCASTIAPGRTLSHITATYPGVSKARWPDEPIAYLPTTTVVQGSAATVFAPPVNGFNLVKARGGGGSGSGSGGGGLSLGASVGIAAGASLAGVGVVYAGIWLVWRRRRQGRRLRRGQRRMELSAGGEGEEGVWSSAAELPEKREAVEMALGVGVVEMPQGREIYELPDHRAQAYEILEERGRREDGISEGDRRESRVSEVGRRVSRISKYDDSACCGTTTVTTPDTRDDTCRTPAPRIPDDTPLAGSHRFDHITTDDQRYPA</sequence>
<keyword evidence="4" id="KW-1185">Reference proteome</keyword>
<evidence type="ECO:0000256" key="1">
    <source>
        <dbReference type="SAM" id="MobiDB-lite"/>
    </source>
</evidence>
<evidence type="ECO:0000313" key="3">
    <source>
        <dbReference type="EMBL" id="KAK3897159.1"/>
    </source>
</evidence>
<gene>
    <name evidence="3" type="ORF">C8A05DRAFT_39292</name>
</gene>
<comment type="caution">
    <text evidence="3">The sequence shown here is derived from an EMBL/GenBank/DDBJ whole genome shotgun (WGS) entry which is preliminary data.</text>
</comment>
<feature type="compositionally biased region" description="Basic and acidic residues" evidence="1">
    <location>
        <begin position="388"/>
        <end position="402"/>
    </location>
</feature>
<feature type="transmembrane region" description="Helical" evidence="2">
    <location>
        <begin position="218"/>
        <end position="244"/>
    </location>
</feature>
<dbReference type="AlphaFoldDB" id="A0AAN6MB31"/>
<evidence type="ECO:0000313" key="4">
    <source>
        <dbReference type="Proteomes" id="UP001303889"/>
    </source>
</evidence>
<accession>A0AAN6MB31</accession>
<proteinExistence type="predicted"/>
<reference evidence="3" key="1">
    <citation type="journal article" date="2023" name="Mol. Phylogenet. Evol.">
        <title>Genome-scale phylogeny and comparative genomics of the fungal order Sordariales.</title>
        <authorList>
            <person name="Hensen N."/>
            <person name="Bonometti L."/>
            <person name="Westerberg I."/>
            <person name="Brannstrom I.O."/>
            <person name="Guillou S."/>
            <person name="Cros-Aarteil S."/>
            <person name="Calhoun S."/>
            <person name="Haridas S."/>
            <person name="Kuo A."/>
            <person name="Mondo S."/>
            <person name="Pangilinan J."/>
            <person name="Riley R."/>
            <person name="LaButti K."/>
            <person name="Andreopoulos B."/>
            <person name="Lipzen A."/>
            <person name="Chen C."/>
            <person name="Yan M."/>
            <person name="Daum C."/>
            <person name="Ng V."/>
            <person name="Clum A."/>
            <person name="Steindorff A."/>
            <person name="Ohm R.A."/>
            <person name="Martin F."/>
            <person name="Silar P."/>
            <person name="Natvig D.O."/>
            <person name="Lalanne C."/>
            <person name="Gautier V."/>
            <person name="Ament-Velasquez S.L."/>
            <person name="Kruys A."/>
            <person name="Hutchinson M.I."/>
            <person name="Powell A.J."/>
            <person name="Barry K."/>
            <person name="Miller A.N."/>
            <person name="Grigoriev I.V."/>
            <person name="Debuchy R."/>
            <person name="Gladieux P."/>
            <person name="Hiltunen Thoren M."/>
            <person name="Johannesson H."/>
        </authorList>
    </citation>
    <scope>NUCLEOTIDE SEQUENCE</scope>
    <source>
        <strain evidence="3">CBS 103.79</strain>
    </source>
</reference>
<organism evidence="3 4">
    <name type="scientific">Staphylotrichum tortipilum</name>
    <dbReference type="NCBI Taxonomy" id="2831512"/>
    <lineage>
        <taxon>Eukaryota</taxon>
        <taxon>Fungi</taxon>
        <taxon>Dikarya</taxon>
        <taxon>Ascomycota</taxon>
        <taxon>Pezizomycotina</taxon>
        <taxon>Sordariomycetes</taxon>
        <taxon>Sordariomycetidae</taxon>
        <taxon>Sordariales</taxon>
        <taxon>Chaetomiaceae</taxon>
        <taxon>Staphylotrichum</taxon>
    </lineage>
</organism>
<keyword evidence="2" id="KW-0812">Transmembrane</keyword>
<dbReference type="Proteomes" id="UP001303889">
    <property type="component" value="Unassembled WGS sequence"/>
</dbReference>
<protein>
    <submittedName>
        <fullName evidence="3">Uncharacterized protein</fullName>
    </submittedName>
</protein>
<dbReference type="EMBL" id="MU856248">
    <property type="protein sequence ID" value="KAK3897159.1"/>
    <property type="molecule type" value="Genomic_DNA"/>
</dbReference>
<evidence type="ECO:0000256" key="2">
    <source>
        <dbReference type="SAM" id="Phobius"/>
    </source>
</evidence>
<keyword evidence="2" id="KW-1133">Transmembrane helix</keyword>